<evidence type="ECO:0000313" key="2">
    <source>
        <dbReference type="EMBL" id="CAB1439567.1"/>
    </source>
</evidence>
<reference evidence="2" key="1">
    <citation type="submission" date="2020-03" db="EMBL/GenBank/DDBJ databases">
        <authorList>
            <person name="Weist P."/>
        </authorList>
    </citation>
    <scope>NUCLEOTIDE SEQUENCE</scope>
</reference>
<sequence length="187" mass="21328">MGASLSECPSPNSWSPSTVRAAAGVRPVNMSVEGDDRWTSVACRLREKTMMKEKKKSVEMMGHWERVDEGSKAGHAERLHVEFNSDLWYSLHAFKPREHQARGLPTKVIKRTPPPGYLLHEVKQNIRRTRLRFRTLPGSPDDPHQLCCVSPSEGGEDEGGGRREVEKMKKSREEEEEEEEEEMIQSC</sequence>
<evidence type="ECO:0000256" key="1">
    <source>
        <dbReference type="SAM" id="MobiDB-lite"/>
    </source>
</evidence>
<comment type="caution">
    <text evidence="2">The sequence shown here is derived from an EMBL/GenBank/DDBJ whole genome shotgun (WGS) entry which is preliminary data.</text>
</comment>
<dbReference type="Proteomes" id="UP001153269">
    <property type="component" value="Unassembled WGS sequence"/>
</dbReference>
<evidence type="ECO:0000313" key="3">
    <source>
        <dbReference type="Proteomes" id="UP001153269"/>
    </source>
</evidence>
<proteinExistence type="predicted"/>
<gene>
    <name evidence="2" type="ORF">PLEPLA_LOCUS27349</name>
</gene>
<accession>A0A9N7YTR3</accession>
<feature type="compositionally biased region" description="Basic and acidic residues" evidence="1">
    <location>
        <begin position="159"/>
        <end position="173"/>
    </location>
</feature>
<feature type="compositionally biased region" description="Acidic residues" evidence="1">
    <location>
        <begin position="174"/>
        <end position="187"/>
    </location>
</feature>
<protein>
    <submittedName>
        <fullName evidence="2">Uncharacterized protein</fullName>
    </submittedName>
</protein>
<dbReference type="AlphaFoldDB" id="A0A9N7YTR3"/>
<keyword evidence="3" id="KW-1185">Reference proteome</keyword>
<dbReference type="EMBL" id="CADEAL010002302">
    <property type="protein sequence ID" value="CAB1439567.1"/>
    <property type="molecule type" value="Genomic_DNA"/>
</dbReference>
<feature type="region of interest" description="Disordered" evidence="1">
    <location>
        <begin position="135"/>
        <end position="187"/>
    </location>
</feature>
<organism evidence="2 3">
    <name type="scientific">Pleuronectes platessa</name>
    <name type="common">European plaice</name>
    <dbReference type="NCBI Taxonomy" id="8262"/>
    <lineage>
        <taxon>Eukaryota</taxon>
        <taxon>Metazoa</taxon>
        <taxon>Chordata</taxon>
        <taxon>Craniata</taxon>
        <taxon>Vertebrata</taxon>
        <taxon>Euteleostomi</taxon>
        <taxon>Actinopterygii</taxon>
        <taxon>Neopterygii</taxon>
        <taxon>Teleostei</taxon>
        <taxon>Neoteleostei</taxon>
        <taxon>Acanthomorphata</taxon>
        <taxon>Carangaria</taxon>
        <taxon>Pleuronectiformes</taxon>
        <taxon>Pleuronectoidei</taxon>
        <taxon>Pleuronectidae</taxon>
        <taxon>Pleuronectes</taxon>
    </lineage>
</organism>
<name>A0A9N7YTR3_PLEPL</name>